<evidence type="ECO:0000256" key="3">
    <source>
        <dbReference type="ARBA" id="ARBA00023172"/>
    </source>
</evidence>
<dbReference type="EMBL" id="JAVIPQ010000435">
    <property type="protein sequence ID" value="MDQ9558905.1"/>
    <property type="molecule type" value="Genomic_DNA"/>
</dbReference>
<gene>
    <name evidence="7" type="ORF">RF091_25785</name>
</gene>
<dbReference type="GO" id="GO:0006310">
    <property type="term" value="P:DNA recombination"/>
    <property type="evidence" value="ECO:0007669"/>
    <property type="project" value="UniProtKB-KW"/>
</dbReference>
<dbReference type="InterPro" id="IPR011010">
    <property type="entry name" value="DNA_brk_join_enz"/>
</dbReference>
<evidence type="ECO:0000256" key="4">
    <source>
        <dbReference type="PROSITE-ProRule" id="PRU01248"/>
    </source>
</evidence>
<reference evidence="7 8" key="1">
    <citation type="submission" date="2023-07" db="EMBL/GenBank/DDBJ databases">
        <title>Pathogens genome sequencing project 196.</title>
        <authorList>
            <person name="Cao X."/>
        </authorList>
    </citation>
    <scope>NUCLEOTIDE SEQUENCE [LARGE SCALE GENOMIC DNA]</scope>
    <source>
        <strain evidence="7 8">SM41</strain>
    </source>
</reference>
<dbReference type="Pfam" id="PF24624">
    <property type="entry name" value="Int_N"/>
    <property type="match status" value="1"/>
</dbReference>
<proteinExistence type="predicted"/>
<dbReference type="Pfam" id="PF00589">
    <property type="entry name" value="Phage_integrase"/>
    <property type="match status" value="1"/>
</dbReference>
<dbReference type="PANTHER" id="PTHR30349">
    <property type="entry name" value="PHAGE INTEGRASE-RELATED"/>
    <property type="match status" value="1"/>
</dbReference>
<feature type="domain" description="Tyr recombinase" evidence="5">
    <location>
        <begin position="160"/>
        <end position="317"/>
    </location>
</feature>
<dbReference type="Proteomes" id="UP001234811">
    <property type="component" value="Unassembled WGS sequence"/>
</dbReference>
<dbReference type="GO" id="GO:0015074">
    <property type="term" value="P:DNA integration"/>
    <property type="evidence" value="ECO:0007669"/>
    <property type="project" value="UniProtKB-KW"/>
</dbReference>
<evidence type="ECO:0000259" key="5">
    <source>
        <dbReference type="PROSITE" id="PS51898"/>
    </source>
</evidence>
<dbReference type="PROSITE" id="PS51900">
    <property type="entry name" value="CB"/>
    <property type="match status" value="1"/>
</dbReference>
<dbReference type="InterPro" id="IPR044068">
    <property type="entry name" value="CB"/>
</dbReference>
<name>A0ABD5BQG2_SERMA</name>
<keyword evidence="2 4" id="KW-0238">DNA-binding</keyword>
<keyword evidence="1" id="KW-0229">DNA integration</keyword>
<dbReference type="CDD" id="cd00796">
    <property type="entry name" value="INT_Rci_Hp1_C"/>
    <property type="match status" value="1"/>
</dbReference>
<dbReference type="SUPFAM" id="SSF56349">
    <property type="entry name" value="DNA breaking-rejoining enzymes"/>
    <property type="match status" value="1"/>
</dbReference>
<dbReference type="InterPro" id="IPR013762">
    <property type="entry name" value="Integrase-like_cat_sf"/>
</dbReference>
<keyword evidence="3" id="KW-0233">DNA recombination</keyword>
<feature type="domain" description="Core-binding (CB)" evidence="6">
    <location>
        <begin position="59"/>
        <end position="138"/>
    </location>
</feature>
<evidence type="ECO:0000256" key="1">
    <source>
        <dbReference type="ARBA" id="ARBA00022908"/>
    </source>
</evidence>
<evidence type="ECO:0000259" key="6">
    <source>
        <dbReference type="PROSITE" id="PS51900"/>
    </source>
</evidence>
<comment type="caution">
    <text evidence="7">The sequence shown here is derived from an EMBL/GenBank/DDBJ whole genome shotgun (WGS) entry which is preliminary data.</text>
</comment>
<dbReference type="PANTHER" id="PTHR30349:SF93">
    <property type="entry name" value="FELS-2 PROPHAGE PROTEIN"/>
    <property type="match status" value="1"/>
</dbReference>
<dbReference type="PROSITE" id="PS51898">
    <property type="entry name" value="TYR_RECOMBINASE"/>
    <property type="match status" value="1"/>
</dbReference>
<accession>A0ABD5BQG2</accession>
<evidence type="ECO:0000313" key="7">
    <source>
        <dbReference type="EMBL" id="MDQ9558905.1"/>
    </source>
</evidence>
<evidence type="ECO:0000313" key="8">
    <source>
        <dbReference type="Proteomes" id="UP001234811"/>
    </source>
</evidence>
<evidence type="ECO:0000256" key="2">
    <source>
        <dbReference type="ARBA" id="ARBA00023125"/>
    </source>
</evidence>
<dbReference type="GO" id="GO:0003677">
    <property type="term" value="F:DNA binding"/>
    <property type="evidence" value="ECO:0007669"/>
    <property type="project" value="UniProtKB-UniRule"/>
</dbReference>
<dbReference type="InterPro" id="IPR002104">
    <property type="entry name" value="Integrase_catalytic"/>
</dbReference>
<dbReference type="AlphaFoldDB" id="A0ABD5BQG2"/>
<sequence>MGIKSLGRDGWMVDVRPQGRTGKRVRRKFQTKAEAQQFERWVIATQNNKDWLEKPKDTRTFLDLIELWWTHKGQTMRSGEVTYTALKGICVRLGNPTASSITPAFLSEYRSQRLAQGRSKATVNHERDNISGVFTVLIELGHYPAPHPLTGFKALKLEDKEMGYLRKNQITLLLNELSGDNLKVVKICLATGARWMEAATLRRSHLSMNRVTFSKTKNGYARTVPISPELYEEISVGEQETLFPSVSYEEVRELIKRVAPDLPEGQATHVFRHTFASHFMMSGGNILTLQKILGHRTITQTMIYAHFAPEHLIDAVKLNPLVAL</sequence>
<organism evidence="7 8">
    <name type="scientific">Serratia marcescens</name>
    <dbReference type="NCBI Taxonomy" id="615"/>
    <lineage>
        <taxon>Bacteria</taxon>
        <taxon>Pseudomonadati</taxon>
        <taxon>Pseudomonadota</taxon>
        <taxon>Gammaproteobacteria</taxon>
        <taxon>Enterobacterales</taxon>
        <taxon>Yersiniaceae</taxon>
        <taxon>Serratia</taxon>
    </lineage>
</organism>
<dbReference type="RefSeq" id="WP_048794733.1">
    <property type="nucleotide sequence ID" value="NZ_CP047682.1"/>
</dbReference>
<dbReference type="Gene3D" id="1.10.443.10">
    <property type="entry name" value="Intergrase catalytic core"/>
    <property type="match status" value="1"/>
</dbReference>
<dbReference type="InterPro" id="IPR057084">
    <property type="entry name" value="Int_N"/>
</dbReference>
<protein>
    <submittedName>
        <fullName evidence="7">Tyrosine-type recombinase/integrase</fullName>
    </submittedName>
</protein>
<dbReference type="InterPro" id="IPR050090">
    <property type="entry name" value="Tyrosine_recombinase_XerCD"/>
</dbReference>